<protein>
    <submittedName>
        <fullName evidence="1">Uncharacterized protein</fullName>
    </submittedName>
</protein>
<gene>
    <name evidence="1" type="ORF">SAMEA3752557_00527</name>
</gene>
<dbReference type="Proteomes" id="UP000250671">
    <property type="component" value="Unassembled WGS sequence"/>
</dbReference>
<reference evidence="1 2" key="1">
    <citation type="submission" date="2018-06" db="EMBL/GenBank/DDBJ databases">
        <authorList>
            <consortium name="Pathogen Informatics"/>
            <person name="Doyle S."/>
        </authorList>
    </citation>
    <scope>NUCLEOTIDE SEQUENCE [LARGE SCALE GENOMIC DNA]</scope>
    <source>
        <strain evidence="1 2">VREC0535</strain>
    </source>
</reference>
<sequence length="80" mass="8722">MSGYFDSERKRIIAMSNSRLNAVHPDAVTVCMECGMSLENFQKLEASILGGNGQNVNLTHADVPDAIADGDPWELLQSIK</sequence>
<evidence type="ECO:0000313" key="2">
    <source>
        <dbReference type="Proteomes" id="UP000250671"/>
    </source>
</evidence>
<dbReference type="EMBL" id="UCZA01000002">
    <property type="protein sequence ID" value="SQP79867.1"/>
    <property type="molecule type" value="Genomic_DNA"/>
</dbReference>
<accession>A0A2X7EPF5</accession>
<organism evidence="1 2">
    <name type="scientific">Escherichia coli</name>
    <dbReference type="NCBI Taxonomy" id="562"/>
    <lineage>
        <taxon>Bacteria</taxon>
        <taxon>Pseudomonadati</taxon>
        <taxon>Pseudomonadota</taxon>
        <taxon>Gammaproteobacteria</taxon>
        <taxon>Enterobacterales</taxon>
        <taxon>Enterobacteriaceae</taxon>
        <taxon>Escherichia</taxon>
    </lineage>
</organism>
<proteinExistence type="predicted"/>
<dbReference type="AlphaFoldDB" id="A0A2X7EPF5"/>
<name>A0A2X7EPF5_ECOLX</name>
<evidence type="ECO:0000313" key="1">
    <source>
        <dbReference type="EMBL" id="SQP79867.1"/>
    </source>
</evidence>
<dbReference type="RefSeq" id="WP_096988288.1">
    <property type="nucleotide sequence ID" value="NZ_CP091026.1"/>
</dbReference>